<reference evidence="3" key="1">
    <citation type="submission" date="2011-12" db="EMBL/GenBank/DDBJ databases">
        <title>Complete sequence of Methanoregula formicicum SMSP.</title>
        <authorList>
            <person name="Lucas S."/>
            <person name="Han J."/>
            <person name="Lapidus A."/>
            <person name="Cheng J.-F."/>
            <person name="Goodwin L."/>
            <person name="Pitluck S."/>
            <person name="Peters L."/>
            <person name="Ovchinnikova G."/>
            <person name="Teshima H."/>
            <person name="Detter J.C."/>
            <person name="Han C."/>
            <person name="Tapia R."/>
            <person name="Land M."/>
            <person name="Hauser L."/>
            <person name="Kyrpides N."/>
            <person name="Ivanova N."/>
            <person name="Pagani I."/>
            <person name="Imachi H."/>
            <person name="Tamaki H."/>
            <person name="Sekiguchi Y."/>
            <person name="Kamagata Y."/>
            <person name="Cadillo-Quiroz H."/>
            <person name="Zinder S."/>
            <person name="Liu W.-T."/>
            <person name="Woyke T."/>
        </authorList>
    </citation>
    <scope>NUCLEOTIDE SEQUENCE [LARGE SCALE GENOMIC DNA]</scope>
    <source>
        <strain evidence="3">DSM 22288 / NBRC 105244 / SMSP</strain>
    </source>
</reference>
<dbReference type="PANTHER" id="PTHR39081">
    <property type="entry name" value="MUT7-C DOMAIN-CONTAINING PROTEIN"/>
    <property type="match status" value="1"/>
</dbReference>
<dbReference type="Proteomes" id="UP000010824">
    <property type="component" value="Chromosome"/>
</dbReference>
<organism evidence="2 3">
    <name type="scientific">Methanoregula formicica (strain DSM 22288 / NBRC 105244 / SMSP)</name>
    <dbReference type="NCBI Taxonomy" id="593750"/>
    <lineage>
        <taxon>Archaea</taxon>
        <taxon>Methanobacteriati</taxon>
        <taxon>Methanobacteriota</taxon>
        <taxon>Stenosarchaea group</taxon>
        <taxon>Methanomicrobia</taxon>
        <taxon>Methanomicrobiales</taxon>
        <taxon>Methanoregulaceae</taxon>
        <taxon>Methanoregula</taxon>
    </lineage>
</organism>
<dbReference type="GeneID" id="14309490"/>
<dbReference type="RefSeq" id="WP_015286068.1">
    <property type="nucleotide sequence ID" value="NC_019943.1"/>
</dbReference>
<reference evidence="2 3" key="2">
    <citation type="journal article" date="2014" name="Genome Announc.">
        <title>Complete Genome Sequence of Methanoregula formicica SMSPT, a Mesophilic Hydrogenotrophic Methanogen Isolated from a Methanogenic Upflow Anaerobic Sludge Blanket Reactor.</title>
        <authorList>
            <person name="Yamamoto K."/>
            <person name="Tamaki H."/>
            <person name="Cadillo-Quiroz H."/>
            <person name="Imachi H."/>
            <person name="Kyrpides N."/>
            <person name="Woyke T."/>
            <person name="Goodwin L."/>
            <person name="Zinder S.H."/>
            <person name="Kamagata Y."/>
            <person name="Liu W.T."/>
        </authorList>
    </citation>
    <scope>NUCLEOTIDE SEQUENCE [LARGE SCALE GENOMIC DNA]</scope>
    <source>
        <strain evidence="3">DSM 22288 / NBRC 105244 / SMSP</strain>
    </source>
</reference>
<feature type="domain" description="Mut7-C RNAse" evidence="1">
    <location>
        <begin position="9"/>
        <end position="156"/>
    </location>
</feature>
<dbReference type="OrthoDB" id="1266at2157"/>
<dbReference type="InterPro" id="IPR002782">
    <property type="entry name" value="Mut7-C_RNAse_dom"/>
</dbReference>
<protein>
    <recommendedName>
        <fullName evidence="1">Mut7-C RNAse domain-containing protein</fullName>
    </recommendedName>
</protein>
<dbReference type="eggNOG" id="arCOG04290">
    <property type="taxonomic scope" value="Archaea"/>
</dbReference>
<dbReference type="AlphaFoldDB" id="L0HGG5"/>
<dbReference type="KEGG" id="mfo:Metfor_2098"/>
<dbReference type="HOGENOM" id="CLU_112469_1_0_2"/>
<keyword evidence="3" id="KW-1185">Reference proteome</keyword>
<dbReference type="EMBL" id="CP003167">
    <property type="protein sequence ID" value="AGB03105.1"/>
    <property type="molecule type" value="Genomic_DNA"/>
</dbReference>
<gene>
    <name evidence="2" type="ordered locus">Metfor_2098</name>
</gene>
<dbReference type="PANTHER" id="PTHR39081:SF1">
    <property type="entry name" value="MUT7-C RNASE DOMAIN-CONTAINING PROTEIN"/>
    <property type="match status" value="1"/>
</dbReference>
<sequence length="169" mass="19917">MPVECQNDTRFIADRMLGTLTRYLRFMGYDTESANSLEEGNTKEDTLLLGMAKEQHRILLTRDAELARRAQGQAIYLRSEDVMDQVQQLIDYRVIERRLTLSRCSLCNTKLREANTCEIERTGYAPRDWRSTRFYWCEQCHKLYWNGSHGKQLETRIGTERNEESNNLP</sequence>
<evidence type="ECO:0000313" key="3">
    <source>
        <dbReference type="Proteomes" id="UP000010824"/>
    </source>
</evidence>
<evidence type="ECO:0000259" key="1">
    <source>
        <dbReference type="Pfam" id="PF01927"/>
    </source>
</evidence>
<name>L0HGG5_METFS</name>
<dbReference type="STRING" id="593750.Metfor_2098"/>
<evidence type="ECO:0000313" key="2">
    <source>
        <dbReference type="EMBL" id="AGB03105.1"/>
    </source>
</evidence>
<accession>L0HGG5</accession>
<dbReference type="InParanoid" id="L0HGG5"/>
<dbReference type="Pfam" id="PF01927">
    <property type="entry name" value="Mut7-C"/>
    <property type="match status" value="1"/>
</dbReference>
<proteinExistence type="predicted"/>